<evidence type="ECO:0000256" key="5">
    <source>
        <dbReference type="ARBA" id="ARBA00022833"/>
    </source>
</evidence>
<protein>
    <submittedName>
        <fullName evidence="10">Uncharacterized protein</fullName>
    </submittedName>
</protein>
<dbReference type="SUPFAM" id="SSF57850">
    <property type="entry name" value="RING/U-box"/>
    <property type="match status" value="1"/>
</dbReference>
<dbReference type="AlphaFoldDB" id="A0ABD3VAX4"/>
<dbReference type="GO" id="GO:0008270">
    <property type="term" value="F:zinc ion binding"/>
    <property type="evidence" value="ECO:0007669"/>
    <property type="project" value="UniProtKB-KW"/>
</dbReference>
<dbReference type="PROSITE" id="PS00518">
    <property type="entry name" value="ZF_RING_1"/>
    <property type="match status" value="1"/>
</dbReference>
<evidence type="ECO:0000313" key="10">
    <source>
        <dbReference type="EMBL" id="KAL3858744.1"/>
    </source>
</evidence>
<feature type="domain" description="RING-type" evidence="8">
    <location>
        <begin position="16"/>
        <end position="62"/>
    </location>
</feature>
<dbReference type="PANTHER" id="PTHR25462:SF296">
    <property type="entry name" value="MEIOTIC P26, ISOFORM F"/>
    <property type="match status" value="1"/>
</dbReference>
<organism evidence="10 11">
    <name type="scientific">Sinanodonta woodiana</name>
    <name type="common">Chinese pond mussel</name>
    <name type="synonym">Anodonta woodiana</name>
    <dbReference type="NCBI Taxonomy" id="1069815"/>
    <lineage>
        <taxon>Eukaryota</taxon>
        <taxon>Metazoa</taxon>
        <taxon>Spiralia</taxon>
        <taxon>Lophotrochozoa</taxon>
        <taxon>Mollusca</taxon>
        <taxon>Bivalvia</taxon>
        <taxon>Autobranchia</taxon>
        <taxon>Heteroconchia</taxon>
        <taxon>Palaeoheterodonta</taxon>
        <taxon>Unionida</taxon>
        <taxon>Unionoidea</taxon>
        <taxon>Unionidae</taxon>
        <taxon>Unioninae</taxon>
        <taxon>Sinanodonta</taxon>
    </lineage>
</organism>
<dbReference type="InterPro" id="IPR017907">
    <property type="entry name" value="Znf_RING_CS"/>
</dbReference>
<keyword evidence="5" id="KW-0862">Zinc</keyword>
<dbReference type="InterPro" id="IPR027370">
    <property type="entry name" value="Znf-RING_euk"/>
</dbReference>
<keyword evidence="2" id="KW-0479">Metal-binding</keyword>
<evidence type="ECO:0000313" key="11">
    <source>
        <dbReference type="Proteomes" id="UP001634394"/>
    </source>
</evidence>
<feature type="domain" description="B box-type" evidence="9">
    <location>
        <begin position="105"/>
        <end position="139"/>
    </location>
</feature>
<dbReference type="InterPro" id="IPR013083">
    <property type="entry name" value="Znf_RING/FYVE/PHD"/>
</dbReference>
<dbReference type="Gene3D" id="3.30.40.10">
    <property type="entry name" value="Zinc/RING finger domain, C3HC4 (zinc finger)"/>
    <property type="match status" value="1"/>
</dbReference>
<dbReference type="InterPro" id="IPR011042">
    <property type="entry name" value="6-blade_b-propeller_TolB-like"/>
</dbReference>
<evidence type="ECO:0000256" key="3">
    <source>
        <dbReference type="ARBA" id="ARBA00022737"/>
    </source>
</evidence>
<dbReference type="PROSITE" id="PS50089">
    <property type="entry name" value="ZF_RING_2"/>
    <property type="match status" value="1"/>
</dbReference>
<dbReference type="InterPro" id="IPR001258">
    <property type="entry name" value="NHL_repeat"/>
</dbReference>
<keyword evidence="1" id="KW-0597">Phosphoprotein</keyword>
<sequence>MAERVVRNVENDYLMCSICLGRYRDPRLLPCGHTFCRQCLDDHIKQTVNDRSATFLTCPNDRSHVSRPVVGLSPQEWASAFPVDSFISSLINAVMLHGVQGESETDKLMCKEHKGRLLEFYCLGCKKVACPYCVVKIHKGDKCECIAVDEAVDACRPRMEAIRRRFQKQIQRVRGVSTSESGVSENERKSKEKCLAELERIEVKLSQFYQTFMNQITSLRQSISEVGSKQQVSERDQAVIMLEKVNETVNRFDDLCTHGSGIEIIDALPRFEGQANEFDVVLKSFGNAANPIQLQLQINRQMERLLDSTQSIASLKITNANTTNLSHAIRPAASATPLLSTPRNPISHRSVSETGLLTDRSHRGRDKVTFSVKLPRDSTTVWQLTGIVLFDNYVVIADAHNNRLRRHNFMDSSTLPSQLTLDVPVCVAAVHNSTDVVVTLPEKKQIVLVHTDNNLRIQEYVETQKSYEGIIAVDARLFAVSCCVVGKQSVDIISLTGRVMKSFSSNDTGQALFSWPRFLAVTPGGNILVTDRDEHSLICLTQEGIVEWIYRAPGAPWDVACHEDGRVFLCLDNNTLQILSCEGRVIEDKFITARDGVNIPYTVSARGGYLALTEWGSSLFSPNSPLVHIFPI</sequence>
<evidence type="ECO:0000256" key="7">
    <source>
        <dbReference type="PROSITE-ProRule" id="PRU00504"/>
    </source>
</evidence>
<reference evidence="10 11" key="1">
    <citation type="submission" date="2024-11" db="EMBL/GenBank/DDBJ databases">
        <title>Chromosome-level genome assembly of the freshwater bivalve Anodonta woodiana.</title>
        <authorList>
            <person name="Chen X."/>
        </authorList>
    </citation>
    <scope>NUCLEOTIDE SEQUENCE [LARGE SCALE GENOMIC DNA]</scope>
    <source>
        <strain evidence="10">MN2024</strain>
        <tissue evidence="10">Gills</tissue>
    </source>
</reference>
<dbReference type="SMART" id="SM00184">
    <property type="entry name" value="RING"/>
    <property type="match status" value="1"/>
</dbReference>
<keyword evidence="3" id="KW-0677">Repeat</keyword>
<evidence type="ECO:0000256" key="6">
    <source>
        <dbReference type="PROSITE-ProRule" id="PRU00024"/>
    </source>
</evidence>
<dbReference type="PANTHER" id="PTHR25462">
    <property type="entry name" value="BONUS, ISOFORM C-RELATED"/>
    <property type="match status" value="1"/>
</dbReference>
<dbReference type="EMBL" id="JBJQND010000012">
    <property type="protein sequence ID" value="KAL3858744.1"/>
    <property type="molecule type" value="Genomic_DNA"/>
</dbReference>
<dbReference type="Gene3D" id="3.30.160.60">
    <property type="entry name" value="Classic Zinc Finger"/>
    <property type="match status" value="1"/>
</dbReference>
<dbReference type="SUPFAM" id="SSF101898">
    <property type="entry name" value="NHL repeat"/>
    <property type="match status" value="1"/>
</dbReference>
<keyword evidence="4 6" id="KW-0863">Zinc-finger</keyword>
<keyword evidence="11" id="KW-1185">Reference proteome</keyword>
<comment type="caution">
    <text evidence="10">The sequence shown here is derived from an EMBL/GenBank/DDBJ whole genome shotgun (WGS) entry which is preliminary data.</text>
</comment>
<dbReference type="Pfam" id="PF00643">
    <property type="entry name" value="zf-B_box"/>
    <property type="match status" value="1"/>
</dbReference>
<evidence type="ECO:0000259" key="9">
    <source>
        <dbReference type="PROSITE" id="PS50119"/>
    </source>
</evidence>
<dbReference type="Gene3D" id="2.120.10.30">
    <property type="entry name" value="TolB, C-terminal domain"/>
    <property type="match status" value="1"/>
</dbReference>
<name>A0ABD3VAX4_SINWO</name>
<evidence type="ECO:0000256" key="2">
    <source>
        <dbReference type="ARBA" id="ARBA00022723"/>
    </source>
</evidence>
<dbReference type="SUPFAM" id="SSF57845">
    <property type="entry name" value="B-box zinc-binding domain"/>
    <property type="match status" value="1"/>
</dbReference>
<accession>A0ABD3VAX4</accession>
<proteinExistence type="predicted"/>
<feature type="repeat" description="NHL" evidence="7">
    <location>
        <begin position="500"/>
        <end position="543"/>
    </location>
</feature>
<evidence type="ECO:0000256" key="1">
    <source>
        <dbReference type="ARBA" id="ARBA00022553"/>
    </source>
</evidence>
<gene>
    <name evidence="10" type="ORF">ACJMK2_008998</name>
</gene>
<dbReference type="InterPro" id="IPR001841">
    <property type="entry name" value="Znf_RING"/>
</dbReference>
<dbReference type="Pfam" id="PF13445">
    <property type="entry name" value="zf-RING_UBOX"/>
    <property type="match status" value="1"/>
</dbReference>
<dbReference type="PROSITE" id="PS51125">
    <property type="entry name" value="NHL"/>
    <property type="match status" value="1"/>
</dbReference>
<dbReference type="PROSITE" id="PS50119">
    <property type="entry name" value="ZF_BBOX"/>
    <property type="match status" value="1"/>
</dbReference>
<evidence type="ECO:0000256" key="4">
    <source>
        <dbReference type="ARBA" id="ARBA00022771"/>
    </source>
</evidence>
<dbReference type="Proteomes" id="UP001634394">
    <property type="component" value="Unassembled WGS sequence"/>
</dbReference>
<dbReference type="InterPro" id="IPR047153">
    <property type="entry name" value="TRIM45/56/19-like"/>
</dbReference>
<dbReference type="InterPro" id="IPR000315">
    <property type="entry name" value="Znf_B-box"/>
</dbReference>
<evidence type="ECO:0000259" key="8">
    <source>
        <dbReference type="PROSITE" id="PS50089"/>
    </source>
</evidence>